<name>A0ABP8LZD0_9BACT</name>
<proteinExistence type="predicted"/>
<evidence type="ECO:0000313" key="3">
    <source>
        <dbReference type="Proteomes" id="UP001501508"/>
    </source>
</evidence>
<gene>
    <name evidence="2" type="ORF">GCM10023091_24150</name>
</gene>
<dbReference type="EMBL" id="BAABEY010000024">
    <property type="protein sequence ID" value="GAA4440465.1"/>
    <property type="molecule type" value="Genomic_DNA"/>
</dbReference>
<sequence length="404" mass="44734">MHRTKGALLISENEQGSENLQRLTQHGLAVYKDETGNTTASIVARSEKPQEAPTYFFDYKTGALESIWQLKNNRLAGITPADPRNTAAKTKECQAIYKWVNTCDNTSVLRNTECWDYLALIYICLPDFQHHLPGTSGGGSGGGSGTGGGGGLLPGGGGGLSPFIKSPFVIAPELVNFSLSFNTLTSWKTTFFLSEAESLLNMKFTQEEVNYLETFPQSDLEAILTWIKEFGSIDVGFVERKKRELSDRFIPEEKAVLWQYSQNNTTKYRLNILRYGANALIAGKATAAYFNNSVASTCSSCKGNAYKHALFRILDANSFGRETSRLLGEAHEADQQQNAPETIMDRKNNTEGLRIYDSYRNSINNLFSWGSHVGQAMTDGRLVFLIEKSERPSNVADPLLPDPF</sequence>
<evidence type="ECO:0000313" key="2">
    <source>
        <dbReference type="EMBL" id="GAA4440465.1"/>
    </source>
</evidence>
<feature type="domain" description="DUF6973" evidence="1">
    <location>
        <begin position="285"/>
        <end position="362"/>
    </location>
</feature>
<dbReference type="Pfam" id="PF22322">
    <property type="entry name" value="DUF6973"/>
    <property type="match status" value="1"/>
</dbReference>
<organism evidence="2 3">
    <name type="scientific">Ravibacter arvi</name>
    <dbReference type="NCBI Taxonomy" id="2051041"/>
    <lineage>
        <taxon>Bacteria</taxon>
        <taxon>Pseudomonadati</taxon>
        <taxon>Bacteroidota</taxon>
        <taxon>Cytophagia</taxon>
        <taxon>Cytophagales</taxon>
        <taxon>Spirosomataceae</taxon>
        <taxon>Ravibacter</taxon>
    </lineage>
</organism>
<accession>A0ABP8LZD0</accession>
<protein>
    <recommendedName>
        <fullName evidence="1">DUF6973 domain-containing protein</fullName>
    </recommendedName>
</protein>
<reference evidence="3" key="1">
    <citation type="journal article" date="2019" name="Int. J. Syst. Evol. Microbiol.">
        <title>The Global Catalogue of Microorganisms (GCM) 10K type strain sequencing project: providing services to taxonomists for standard genome sequencing and annotation.</title>
        <authorList>
            <consortium name="The Broad Institute Genomics Platform"/>
            <consortium name="The Broad Institute Genome Sequencing Center for Infectious Disease"/>
            <person name="Wu L."/>
            <person name="Ma J."/>
        </authorList>
    </citation>
    <scope>NUCLEOTIDE SEQUENCE [LARGE SCALE GENOMIC DNA]</scope>
    <source>
        <strain evidence="3">JCM 31920</strain>
    </source>
</reference>
<dbReference type="InterPro" id="IPR054246">
    <property type="entry name" value="DUF6973"/>
</dbReference>
<keyword evidence="3" id="KW-1185">Reference proteome</keyword>
<dbReference type="Proteomes" id="UP001501508">
    <property type="component" value="Unassembled WGS sequence"/>
</dbReference>
<evidence type="ECO:0000259" key="1">
    <source>
        <dbReference type="Pfam" id="PF22322"/>
    </source>
</evidence>
<comment type="caution">
    <text evidence="2">The sequence shown here is derived from an EMBL/GenBank/DDBJ whole genome shotgun (WGS) entry which is preliminary data.</text>
</comment>